<dbReference type="Pfam" id="PF01478">
    <property type="entry name" value="Peptidase_A24"/>
    <property type="match status" value="1"/>
</dbReference>
<dbReference type="Proteomes" id="UP000434409">
    <property type="component" value="Unassembled WGS sequence"/>
</dbReference>
<evidence type="ECO:0000313" key="4">
    <source>
        <dbReference type="EMBL" id="MSR93156.1"/>
    </source>
</evidence>
<dbReference type="PANTHER" id="PTHR30487:SF0">
    <property type="entry name" value="PREPILIN LEADER PEPTIDASE_N-METHYLTRANSFERASE-RELATED"/>
    <property type="match status" value="1"/>
</dbReference>
<comment type="similarity">
    <text evidence="1">Belongs to the peptidase A24 family.</text>
</comment>
<dbReference type="InterPro" id="IPR000045">
    <property type="entry name" value="Prepilin_IV_endopep_pep"/>
</dbReference>
<dbReference type="GO" id="GO:0006465">
    <property type="term" value="P:signal peptide processing"/>
    <property type="evidence" value="ECO:0007669"/>
    <property type="project" value="TreeGrafter"/>
</dbReference>
<feature type="domain" description="Prepilin type IV endopeptidase peptidase" evidence="3">
    <location>
        <begin position="8"/>
        <end position="109"/>
    </location>
</feature>
<organism evidence="4 5">
    <name type="scientific">Suipraeoptans intestinalis</name>
    <dbReference type="NCBI Taxonomy" id="2606628"/>
    <lineage>
        <taxon>Bacteria</taxon>
        <taxon>Bacillati</taxon>
        <taxon>Bacillota</taxon>
        <taxon>Clostridia</taxon>
        <taxon>Lachnospirales</taxon>
        <taxon>Lachnospiraceae</taxon>
        <taxon>Suipraeoptans</taxon>
    </lineage>
</organism>
<dbReference type="EMBL" id="VULY01000018">
    <property type="protein sequence ID" value="MSR93156.1"/>
    <property type="molecule type" value="Genomic_DNA"/>
</dbReference>
<dbReference type="InterPro" id="IPR050882">
    <property type="entry name" value="Prepilin_peptidase/N-MTase"/>
</dbReference>
<feature type="transmembrane region" description="Helical" evidence="2">
    <location>
        <begin position="51"/>
        <end position="71"/>
    </location>
</feature>
<dbReference type="GO" id="GO:0005886">
    <property type="term" value="C:plasma membrane"/>
    <property type="evidence" value="ECO:0007669"/>
    <property type="project" value="TreeGrafter"/>
</dbReference>
<evidence type="ECO:0000313" key="5">
    <source>
        <dbReference type="Proteomes" id="UP000434409"/>
    </source>
</evidence>
<dbReference type="Gene3D" id="1.20.120.1220">
    <property type="match status" value="1"/>
</dbReference>
<name>A0A6N7UZZ3_9FIRM</name>
<proteinExistence type="inferred from homology"/>
<evidence type="ECO:0000256" key="2">
    <source>
        <dbReference type="SAM" id="Phobius"/>
    </source>
</evidence>
<feature type="transmembrane region" description="Helical" evidence="2">
    <location>
        <begin position="124"/>
        <end position="142"/>
    </location>
</feature>
<dbReference type="GO" id="GO:0004190">
    <property type="term" value="F:aspartic-type endopeptidase activity"/>
    <property type="evidence" value="ECO:0007669"/>
    <property type="project" value="InterPro"/>
</dbReference>
<evidence type="ECO:0000259" key="3">
    <source>
        <dbReference type="Pfam" id="PF01478"/>
    </source>
</evidence>
<sequence>MENHIFAVVWICLGMASYEDLRDRRVREGWIWCIAGAGISRLWLGEGKEAWDVLLGGCVAFLLFVLILLWFPGAFGGGDVKLYAAAGLSLGPVGAGVGLAVAILTAGVALLLSPSFREQKEIPFVPFLSVGIFLGFCFGEQIQNWYLS</sequence>
<keyword evidence="5" id="KW-1185">Reference proteome</keyword>
<protein>
    <submittedName>
        <fullName evidence="4">Prepilin peptidase</fullName>
    </submittedName>
</protein>
<accession>A0A6N7UZZ3</accession>
<feature type="transmembrane region" description="Helical" evidence="2">
    <location>
        <begin position="83"/>
        <end position="112"/>
    </location>
</feature>
<gene>
    <name evidence="4" type="ORF">FYJ34_02375</name>
</gene>
<dbReference type="PANTHER" id="PTHR30487">
    <property type="entry name" value="TYPE 4 PREPILIN-LIKE PROTEINS LEADER PEPTIDE-PROCESSING ENZYME"/>
    <property type="match status" value="1"/>
</dbReference>
<dbReference type="AlphaFoldDB" id="A0A6N7UZZ3"/>
<reference evidence="4 5" key="1">
    <citation type="submission" date="2019-08" db="EMBL/GenBank/DDBJ databases">
        <title>In-depth cultivation of the pig gut microbiome towards novel bacterial diversity and tailored functional studies.</title>
        <authorList>
            <person name="Wylensek D."/>
            <person name="Hitch T.C.A."/>
            <person name="Clavel T."/>
        </authorList>
    </citation>
    <scope>NUCLEOTIDE SEQUENCE [LARGE SCALE GENOMIC DNA]</scope>
    <source>
        <strain evidence="4 5">68-1-5</strain>
    </source>
</reference>
<dbReference type="RefSeq" id="WP_154475951.1">
    <property type="nucleotide sequence ID" value="NZ_JAQYBV010000071.1"/>
</dbReference>
<keyword evidence="2" id="KW-0472">Membrane</keyword>
<comment type="caution">
    <text evidence="4">The sequence shown here is derived from an EMBL/GenBank/DDBJ whole genome shotgun (WGS) entry which is preliminary data.</text>
</comment>
<evidence type="ECO:0000256" key="1">
    <source>
        <dbReference type="ARBA" id="ARBA00005801"/>
    </source>
</evidence>
<keyword evidence="2" id="KW-0812">Transmembrane</keyword>
<keyword evidence="2" id="KW-1133">Transmembrane helix</keyword>